<protein>
    <submittedName>
        <fullName evidence="1">Glycosyltransferase family 2 protein</fullName>
    </submittedName>
</protein>
<sequence length="279" mass="33578">MKKYLVKLFDFLRIESTLKKYYKWTKFRFVQFLNNTFNVNVIKQNFDYKLIPIIIISFNQLFYLKKLINFLKVHNYKNIVIIDNNSSYQPLIKYFNEIESTVTIHRLKQNYGHLVFWKVKELFEQYSNGYYAITDADINPIEECPEDFLLYFKKVLNKNMNITKVGYSLKIDDIPDTNFNKEKIVKWESQFWRSKTNEGDFKAGIDTTFALYRPKYIHDEGSFLRGCRTNFPYSARHGGWYINNNELTDEQIFYFKSCNDSSSWRVDKNGDLINQDYNI</sequence>
<dbReference type="SUPFAM" id="SSF53448">
    <property type="entry name" value="Nucleotide-diphospho-sugar transferases"/>
    <property type="match status" value="1"/>
</dbReference>
<gene>
    <name evidence="1" type="ORF">KHA90_12790</name>
</gene>
<name>A0ABS5PCR2_9FLAO</name>
<organism evidence="1 2">
    <name type="scientific">Flavobacterium psychroterrae</name>
    <dbReference type="NCBI Taxonomy" id="2133767"/>
    <lineage>
        <taxon>Bacteria</taxon>
        <taxon>Pseudomonadati</taxon>
        <taxon>Bacteroidota</taxon>
        <taxon>Flavobacteriia</taxon>
        <taxon>Flavobacteriales</taxon>
        <taxon>Flavobacteriaceae</taxon>
        <taxon>Flavobacterium</taxon>
    </lineage>
</organism>
<keyword evidence="2" id="KW-1185">Reference proteome</keyword>
<evidence type="ECO:0000313" key="1">
    <source>
        <dbReference type="EMBL" id="MBS7231901.1"/>
    </source>
</evidence>
<proteinExistence type="predicted"/>
<dbReference type="RefSeq" id="WP_213300465.1">
    <property type="nucleotide sequence ID" value="NZ_JAGYVZ010000011.1"/>
</dbReference>
<evidence type="ECO:0000313" key="2">
    <source>
        <dbReference type="Proteomes" id="UP000722625"/>
    </source>
</evidence>
<dbReference type="Proteomes" id="UP000722625">
    <property type="component" value="Unassembled WGS sequence"/>
</dbReference>
<comment type="caution">
    <text evidence="1">The sequence shown here is derived from an EMBL/GenBank/DDBJ whole genome shotgun (WGS) entry which is preliminary data.</text>
</comment>
<reference evidence="1 2" key="1">
    <citation type="journal article" date="2018" name="Int. J. Syst. Evol. Microbiol.">
        <title>Flavobacterium chryseum sp. nov. and Flavobacterium psychroterrae sp. nov., novel environmental bacteria isolated from Antarctica.</title>
        <authorList>
            <person name="Kralova S."/>
            <person name="Svec P."/>
            <person name="Busse H.J."/>
            <person name="Stankova E."/>
            <person name="Vaczi P."/>
            <person name="Sedlacek I."/>
        </authorList>
    </citation>
    <scope>NUCLEOTIDE SEQUENCE [LARGE SCALE GENOMIC DNA]</scope>
    <source>
        <strain evidence="1 2">CCM 8827</strain>
    </source>
</reference>
<dbReference type="InterPro" id="IPR029044">
    <property type="entry name" value="Nucleotide-diphossugar_trans"/>
</dbReference>
<accession>A0ABS5PCR2</accession>
<dbReference type="EMBL" id="JAGYVZ010000011">
    <property type="protein sequence ID" value="MBS7231901.1"/>
    <property type="molecule type" value="Genomic_DNA"/>
</dbReference>